<gene>
    <name evidence="6" type="ORF">OIE73_01560</name>
</gene>
<protein>
    <submittedName>
        <fullName evidence="6">TetR/AcrR family transcriptional regulator</fullName>
    </submittedName>
</protein>
<keyword evidence="1" id="KW-0805">Transcription regulation</keyword>
<dbReference type="InterPro" id="IPR004111">
    <property type="entry name" value="Repressor_TetR_C"/>
</dbReference>
<keyword evidence="3" id="KW-0804">Transcription</keyword>
<dbReference type="SUPFAM" id="SSF48498">
    <property type="entry name" value="Tetracyclin repressor-like, C-terminal domain"/>
    <property type="match status" value="1"/>
</dbReference>
<evidence type="ECO:0000313" key="7">
    <source>
        <dbReference type="Proteomes" id="UP001335325"/>
    </source>
</evidence>
<dbReference type="PRINTS" id="PR00455">
    <property type="entry name" value="HTHTETR"/>
</dbReference>
<dbReference type="RefSeq" id="WP_326750903.1">
    <property type="nucleotide sequence ID" value="NZ_CP109134.1"/>
</dbReference>
<dbReference type="InterPro" id="IPR001647">
    <property type="entry name" value="HTH_TetR"/>
</dbReference>
<feature type="domain" description="HTH tetR-type" evidence="5">
    <location>
        <begin position="8"/>
        <end position="68"/>
    </location>
</feature>
<dbReference type="PANTHER" id="PTHR30055:SF151">
    <property type="entry name" value="TRANSCRIPTIONAL REGULATORY PROTEIN"/>
    <property type="match status" value="1"/>
</dbReference>
<evidence type="ECO:0000256" key="4">
    <source>
        <dbReference type="PROSITE-ProRule" id="PRU00335"/>
    </source>
</evidence>
<dbReference type="InterPro" id="IPR023772">
    <property type="entry name" value="DNA-bd_HTH_TetR-type_CS"/>
</dbReference>
<keyword evidence="7" id="KW-1185">Reference proteome</keyword>
<dbReference type="GeneID" id="91541217"/>
<evidence type="ECO:0000313" key="6">
    <source>
        <dbReference type="EMBL" id="WSD04585.1"/>
    </source>
</evidence>
<dbReference type="InterPro" id="IPR036271">
    <property type="entry name" value="Tet_transcr_reg_TetR-rel_C_sf"/>
</dbReference>
<evidence type="ECO:0000256" key="3">
    <source>
        <dbReference type="ARBA" id="ARBA00023163"/>
    </source>
</evidence>
<organism evidence="6 7">
    <name type="scientific">Streptomyces hirsutus</name>
    <dbReference type="NCBI Taxonomy" id="35620"/>
    <lineage>
        <taxon>Bacteria</taxon>
        <taxon>Bacillati</taxon>
        <taxon>Actinomycetota</taxon>
        <taxon>Actinomycetes</taxon>
        <taxon>Kitasatosporales</taxon>
        <taxon>Streptomycetaceae</taxon>
        <taxon>Streptomyces</taxon>
    </lineage>
</organism>
<dbReference type="PROSITE" id="PS01081">
    <property type="entry name" value="HTH_TETR_1"/>
    <property type="match status" value="1"/>
</dbReference>
<dbReference type="PANTHER" id="PTHR30055">
    <property type="entry name" value="HTH-TYPE TRANSCRIPTIONAL REGULATOR RUTR"/>
    <property type="match status" value="1"/>
</dbReference>
<proteinExistence type="predicted"/>
<accession>A0ABZ1GH23</accession>
<dbReference type="InterPro" id="IPR009057">
    <property type="entry name" value="Homeodomain-like_sf"/>
</dbReference>
<dbReference type="Pfam" id="PF00440">
    <property type="entry name" value="TetR_N"/>
    <property type="match status" value="1"/>
</dbReference>
<dbReference type="EMBL" id="CP109134">
    <property type="protein sequence ID" value="WSD04585.1"/>
    <property type="molecule type" value="Genomic_DNA"/>
</dbReference>
<dbReference type="InterPro" id="IPR050109">
    <property type="entry name" value="HTH-type_TetR-like_transc_reg"/>
</dbReference>
<sequence length="215" mass="23445">MARPKIPLISRRKALEAALEIVDGEGLDALSIRRLGEALKVNGASLYHHFRNKDEILVGVTQLALADVAAPRTENENWRVWLPLNAYRTRQALISHPELIPVMLRRAPLGIGLTEVEASVQRLQAEGVPLPMIAPLMESLELLAITSALQETGMTGSMEDEDGDVATPSLHAAHEARGMSSEELFQVAASSMLSIIESTIQLKETRLAAERLSEA</sequence>
<dbReference type="Gene3D" id="1.10.357.10">
    <property type="entry name" value="Tetracycline Repressor, domain 2"/>
    <property type="match status" value="1"/>
</dbReference>
<reference evidence="6 7" key="1">
    <citation type="submission" date="2022-10" db="EMBL/GenBank/DDBJ databases">
        <title>The complete genomes of actinobacterial strains from the NBC collection.</title>
        <authorList>
            <person name="Joergensen T.S."/>
            <person name="Alvarez Arevalo M."/>
            <person name="Sterndorff E.B."/>
            <person name="Faurdal D."/>
            <person name="Vuksanovic O."/>
            <person name="Mourched A.-S."/>
            <person name="Charusanti P."/>
            <person name="Shaw S."/>
            <person name="Blin K."/>
            <person name="Weber T."/>
        </authorList>
    </citation>
    <scope>NUCLEOTIDE SEQUENCE [LARGE SCALE GENOMIC DNA]</scope>
    <source>
        <strain evidence="6 7">NBC 01753</strain>
    </source>
</reference>
<evidence type="ECO:0000256" key="1">
    <source>
        <dbReference type="ARBA" id="ARBA00023015"/>
    </source>
</evidence>
<dbReference type="Proteomes" id="UP001335325">
    <property type="component" value="Chromosome"/>
</dbReference>
<name>A0ABZ1GH23_9ACTN</name>
<evidence type="ECO:0000256" key="2">
    <source>
        <dbReference type="ARBA" id="ARBA00023125"/>
    </source>
</evidence>
<dbReference type="SUPFAM" id="SSF46689">
    <property type="entry name" value="Homeodomain-like"/>
    <property type="match status" value="1"/>
</dbReference>
<dbReference type="PROSITE" id="PS50977">
    <property type="entry name" value="HTH_TETR_2"/>
    <property type="match status" value="1"/>
</dbReference>
<evidence type="ECO:0000259" key="5">
    <source>
        <dbReference type="PROSITE" id="PS50977"/>
    </source>
</evidence>
<keyword evidence="2 4" id="KW-0238">DNA-binding</keyword>
<dbReference type="Pfam" id="PF02909">
    <property type="entry name" value="TetR_C_1"/>
    <property type="match status" value="1"/>
</dbReference>
<feature type="DNA-binding region" description="H-T-H motif" evidence="4">
    <location>
        <begin position="31"/>
        <end position="50"/>
    </location>
</feature>